<comment type="caution">
    <text evidence="1">The sequence shown here is derived from an EMBL/GenBank/DDBJ whole genome shotgun (WGS) entry which is preliminary data.</text>
</comment>
<protein>
    <recommendedName>
        <fullName evidence="2">Outer membrane protein beta-barrel domain-containing protein</fullName>
    </recommendedName>
</protein>
<organism evidence="1">
    <name type="scientific">Leptospirillum ferriphilum</name>
    <dbReference type="NCBI Taxonomy" id="178606"/>
    <lineage>
        <taxon>Bacteria</taxon>
        <taxon>Pseudomonadati</taxon>
        <taxon>Nitrospirota</taxon>
        <taxon>Nitrospiria</taxon>
        <taxon>Nitrospirales</taxon>
        <taxon>Nitrospiraceae</taxon>
        <taxon>Leptospirillum</taxon>
    </lineage>
</organism>
<dbReference type="AlphaFoldDB" id="A0A7C3LVI7"/>
<evidence type="ECO:0000313" key="1">
    <source>
        <dbReference type="EMBL" id="HFT92424.1"/>
    </source>
</evidence>
<accession>A0A7C3LVI7</accession>
<proteinExistence type="predicted"/>
<gene>
    <name evidence="1" type="ORF">ENX03_00510</name>
</gene>
<sequence length="227" mass="24347">MNAQRANIRSKDRSIWGSLLLAVGLFLLLTAPREAGAATSGSGAWNLLLFGNYDLSTLDTGNVSNNQIYNTALSATGQATSFANSFQNGYGAGLAVAYWFNDVFAFRVGVQGNFFEGKGESAFSGNSVQSAPIFGGFEAKLYGNTDYFLYGVIDGGAAYEETVSGASPTLSNYLNHGWSAYGDVGLGMNLDWVFVEVKFAYMPQFVPAYSHGQNGFYYVPLTAGFNF</sequence>
<reference evidence="1" key="1">
    <citation type="journal article" date="2020" name="mSystems">
        <title>Genome- and Community-Level Interaction Insights into Carbon Utilization and Element Cycling Functions of Hydrothermarchaeota in Hydrothermal Sediment.</title>
        <authorList>
            <person name="Zhou Z."/>
            <person name="Liu Y."/>
            <person name="Xu W."/>
            <person name="Pan J."/>
            <person name="Luo Z.H."/>
            <person name="Li M."/>
        </authorList>
    </citation>
    <scope>NUCLEOTIDE SEQUENCE [LARGE SCALE GENOMIC DNA]</scope>
    <source>
        <strain evidence="1">SpSt-902</strain>
    </source>
</reference>
<dbReference type="EMBL" id="DTMM01000008">
    <property type="protein sequence ID" value="HFT92424.1"/>
    <property type="molecule type" value="Genomic_DNA"/>
</dbReference>
<evidence type="ECO:0008006" key="2">
    <source>
        <dbReference type="Google" id="ProtNLM"/>
    </source>
</evidence>
<name>A0A7C3LVI7_9BACT</name>